<gene>
    <name evidence="1" type="ordered locus">Daro_2846</name>
</gene>
<accession>Q47C55</accession>
<proteinExistence type="predicted"/>
<dbReference type="AlphaFoldDB" id="Q47C55"/>
<sequence>MLDNLFANLPPLGTEEEAFATLLAEPGLTVQRIVSTGQSSPDGFWYDQPDAEWVLLISGEARLRFEDETEARRLQPGAFVDIAAGRRHRVEWTAPDTPTIWLAIHRAGR</sequence>
<dbReference type="CDD" id="cd06981">
    <property type="entry name" value="cupin_reut_a1446"/>
    <property type="match status" value="1"/>
</dbReference>
<organism evidence="1">
    <name type="scientific">Dechloromonas aromatica (strain RCB)</name>
    <dbReference type="NCBI Taxonomy" id="159087"/>
    <lineage>
        <taxon>Bacteria</taxon>
        <taxon>Pseudomonadati</taxon>
        <taxon>Pseudomonadota</taxon>
        <taxon>Betaproteobacteria</taxon>
        <taxon>Rhodocyclales</taxon>
        <taxon>Azonexaceae</taxon>
        <taxon>Dechloromonas</taxon>
    </lineage>
</organism>
<protein>
    <submittedName>
        <fullName evidence="1">Uncharacterized protein</fullName>
    </submittedName>
</protein>
<dbReference type="SUPFAM" id="SSF51182">
    <property type="entry name" value="RmlC-like cupins"/>
    <property type="match status" value="1"/>
</dbReference>
<dbReference type="EMBL" id="CP000089">
    <property type="protein sequence ID" value="AAZ47576.1"/>
    <property type="molecule type" value="Genomic_DNA"/>
</dbReference>
<reference evidence="1" key="1">
    <citation type="submission" date="2005-08" db="EMBL/GenBank/DDBJ databases">
        <title>Complete sequence of Dechloromonas aromatica RCB.</title>
        <authorList>
            <person name="Salinero K.K."/>
            <person name="Copeland A."/>
            <person name="Lucas S."/>
            <person name="Lapidus A."/>
            <person name="Barry K."/>
            <person name="Detter J.C."/>
            <person name="Glavina T."/>
            <person name="Hammon N."/>
            <person name="Israni S."/>
            <person name="Pitluck S."/>
            <person name="Di Bartolo G."/>
            <person name="Trong S."/>
            <person name="Schmutz J."/>
            <person name="Larimer F."/>
            <person name="Land M."/>
            <person name="Ivanova N."/>
            <person name="Richardson P."/>
        </authorList>
    </citation>
    <scope>NUCLEOTIDE SEQUENCE</scope>
    <source>
        <strain evidence="1">RCB</strain>
    </source>
</reference>
<dbReference type="eggNOG" id="COG1917">
    <property type="taxonomic scope" value="Bacteria"/>
</dbReference>
<dbReference type="Gene3D" id="2.60.120.10">
    <property type="entry name" value="Jelly Rolls"/>
    <property type="match status" value="1"/>
</dbReference>
<dbReference type="InterPro" id="IPR014710">
    <property type="entry name" value="RmlC-like_jellyroll"/>
</dbReference>
<dbReference type="KEGG" id="dar:Daro_2846"/>
<evidence type="ECO:0000313" key="1">
    <source>
        <dbReference type="EMBL" id="AAZ47576.1"/>
    </source>
</evidence>
<dbReference type="HOGENOM" id="CLU_147397_0_1_4"/>
<dbReference type="InterPro" id="IPR011051">
    <property type="entry name" value="RmlC_Cupin_sf"/>
</dbReference>
<dbReference type="STRING" id="159087.Daro_2846"/>
<dbReference type="OrthoDB" id="9798585at2"/>
<name>Q47C55_DECAR</name>